<comment type="similarity">
    <text evidence="1">Belongs to the ICR family.</text>
</comment>
<protein>
    <submittedName>
        <fullName evidence="5">Interactor of constitutive active ROPs</fullName>
    </submittedName>
</protein>
<sequence>MQTPKGRNGSSEVPQKVSPQSAHQLKPTVLVTDFATLSNQVSRTPKDRSPKVAERRSPRSPVPKVAERRSPRSPVPEKKRPSRLSELETQISLLQEELKKVKDQLSSSEACKAQAQQDAEESKNQLLAAFAKLENFQHQLLELSASEEARVSELQKISQERDKAWHSELETVQLQNSVDSAALASARVNEVQLDLVADCETAQTKTAESADEELKNLKEKLADTLSVVENMKNQLRDCKESEFQAQALASETLLQLETAERAVDVLRADAAKDVDYASIASELYQSKSRVNVLEELVSKLESDLSNKSGNCCTNLEGDSNLDQEVEKTKEGQEPNQIETELCYLKSEVGRLRSVLEIAETKYQEEQLQSTLQIRNAYELVEQVKSEYSLRESELEGELKIRKADIDELKANLMDKETELQGIVEENEGLNMKLEKNHSCQREYALEKELKRLNECVTELRVNLMDKEAALQSISEENELLKVEMNKRIVDGGKGSGEVVVEVEEAKAAEQEAFVKLGIVMEEADKSNRKAARVAEQLEAAQAANSEMEADLRRLKVQSDQLRKAAEAAAAMLSAGNNGKLMERTGSLDSNYDNHTCSPCSEEIDDYFQKKKNGNMLKKIGVLWKKPQK</sequence>
<dbReference type="Proteomes" id="UP001163823">
    <property type="component" value="Chromosome 1"/>
</dbReference>
<evidence type="ECO:0000256" key="4">
    <source>
        <dbReference type="SAM" id="MobiDB-lite"/>
    </source>
</evidence>
<keyword evidence="6" id="KW-1185">Reference proteome</keyword>
<proteinExistence type="inferred from homology"/>
<evidence type="ECO:0000256" key="2">
    <source>
        <dbReference type="ARBA" id="ARBA00023054"/>
    </source>
</evidence>
<feature type="coiled-coil region" evidence="3">
    <location>
        <begin position="391"/>
        <end position="425"/>
    </location>
</feature>
<dbReference type="PANTHER" id="PTHR34224:SF18">
    <property type="entry name" value="INTERACTOR OF CONSTITUTIVE ACTIVE ROPS 3"/>
    <property type="match status" value="1"/>
</dbReference>
<feature type="coiled-coil region" evidence="3">
    <location>
        <begin position="200"/>
        <end position="234"/>
    </location>
</feature>
<feature type="region of interest" description="Disordered" evidence="4">
    <location>
        <begin position="1"/>
        <end position="87"/>
    </location>
</feature>
<feature type="compositionally biased region" description="Basic and acidic residues" evidence="4">
    <location>
        <begin position="65"/>
        <end position="86"/>
    </location>
</feature>
<evidence type="ECO:0000256" key="3">
    <source>
        <dbReference type="SAM" id="Coils"/>
    </source>
</evidence>
<dbReference type="PANTHER" id="PTHR34224">
    <property type="entry name" value="INTERACTOR OF CONSTITUTIVE ACTIVE ROPS 2, CHLOROPLASTIC-RELATED"/>
    <property type="match status" value="1"/>
</dbReference>
<comment type="caution">
    <text evidence="5">The sequence shown here is derived from an EMBL/GenBank/DDBJ whole genome shotgun (WGS) entry which is preliminary data.</text>
</comment>
<dbReference type="InterPro" id="IPR029688">
    <property type="entry name" value="ICR"/>
</dbReference>
<feature type="compositionally biased region" description="Polar residues" evidence="4">
    <location>
        <begin position="1"/>
        <end position="23"/>
    </location>
</feature>
<accession>A0AAD7QGC3</accession>
<dbReference type="KEGG" id="qsa:O6P43_000288"/>
<feature type="coiled-coil region" evidence="3">
    <location>
        <begin position="520"/>
        <end position="571"/>
    </location>
</feature>
<feature type="compositionally biased region" description="Basic and acidic residues" evidence="4">
    <location>
        <begin position="44"/>
        <end position="57"/>
    </location>
</feature>
<feature type="coiled-coil region" evidence="3">
    <location>
        <begin position="456"/>
        <end position="483"/>
    </location>
</feature>
<evidence type="ECO:0000256" key="1">
    <source>
        <dbReference type="ARBA" id="ARBA00009778"/>
    </source>
</evidence>
<reference evidence="5 6" key="1">
    <citation type="journal article" date="2023" name="Science">
        <title>Elucidation of the pathway for biosynthesis of saponin adjuvants from the soapbark tree.</title>
        <authorList>
            <person name="Reed J."/>
            <person name="Orme A."/>
            <person name="El-Demerdash A."/>
            <person name="Owen C."/>
            <person name="Martin L.B.B."/>
            <person name="Misra R.C."/>
            <person name="Kikuchi S."/>
            <person name="Rejzek M."/>
            <person name="Martin A.C."/>
            <person name="Harkess A."/>
            <person name="Leebens-Mack J."/>
            <person name="Louveau T."/>
            <person name="Stephenson M.J."/>
            <person name="Osbourn A."/>
        </authorList>
    </citation>
    <scope>NUCLEOTIDE SEQUENCE [LARGE SCALE GENOMIC DNA]</scope>
    <source>
        <strain evidence="5">S10</strain>
    </source>
</reference>
<evidence type="ECO:0000313" key="5">
    <source>
        <dbReference type="EMBL" id="KAJ7980953.1"/>
    </source>
</evidence>
<gene>
    <name evidence="5" type="ORF">O6P43_000288</name>
</gene>
<dbReference type="AlphaFoldDB" id="A0AAD7QGC3"/>
<dbReference type="EMBL" id="JARAOO010000001">
    <property type="protein sequence ID" value="KAJ7980953.1"/>
    <property type="molecule type" value="Genomic_DNA"/>
</dbReference>
<keyword evidence="2 3" id="KW-0175">Coiled coil</keyword>
<evidence type="ECO:0000313" key="6">
    <source>
        <dbReference type="Proteomes" id="UP001163823"/>
    </source>
</evidence>
<organism evidence="5 6">
    <name type="scientific">Quillaja saponaria</name>
    <name type="common">Soap bark tree</name>
    <dbReference type="NCBI Taxonomy" id="32244"/>
    <lineage>
        <taxon>Eukaryota</taxon>
        <taxon>Viridiplantae</taxon>
        <taxon>Streptophyta</taxon>
        <taxon>Embryophyta</taxon>
        <taxon>Tracheophyta</taxon>
        <taxon>Spermatophyta</taxon>
        <taxon>Magnoliopsida</taxon>
        <taxon>eudicotyledons</taxon>
        <taxon>Gunneridae</taxon>
        <taxon>Pentapetalae</taxon>
        <taxon>rosids</taxon>
        <taxon>fabids</taxon>
        <taxon>Fabales</taxon>
        <taxon>Quillajaceae</taxon>
        <taxon>Quillaja</taxon>
    </lineage>
</organism>
<name>A0AAD7QGC3_QUISA</name>